<evidence type="ECO:0000313" key="2">
    <source>
        <dbReference type="Proteomes" id="UP000000739"/>
    </source>
</evidence>
<dbReference type="KEGG" id="dal:Dalk_0780"/>
<dbReference type="eggNOG" id="ENOG502ZJSV">
    <property type="taxonomic scope" value="Bacteria"/>
</dbReference>
<protein>
    <submittedName>
        <fullName evidence="1">Uncharacterized protein</fullName>
    </submittedName>
</protein>
<accession>B8FHR8</accession>
<dbReference type="AlphaFoldDB" id="B8FHR8"/>
<gene>
    <name evidence="1" type="ordered locus">Dalk_0780</name>
</gene>
<dbReference type="Proteomes" id="UP000000739">
    <property type="component" value="Chromosome"/>
</dbReference>
<sequence length="131" mass="14058">MTQENNKVSNLSKVTLLLEAGTSEENMDLTPGKCHFEFIFGVAAEGMTPFEYQLLDKEVGASVVLPLRQSELGDIFGHIDVPLFRQIDEGSFFLKSTVDKVEKAEDREIVKAVAMAGGHGEACGCGCGCGG</sequence>
<name>B8FHR8_DESAL</name>
<dbReference type="HOGENOM" id="CLU_1924153_0_0_7"/>
<proteinExistence type="predicted"/>
<dbReference type="RefSeq" id="WP_012609924.1">
    <property type="nucleotide sequence ID" value="NC_011768.1"/>
</dbReference>
<evidence type="ECO:0000313" key="1">
    <source>
        <dbReference type="EMBL" id="ACL02485.1"/>
    </source>
</evidence>
<keyword evidence="2" id="KW-1185">Reference proteome</keyword>
<reference evidence="1 2" key="1">
    <citation type="journal article" date="2012" name="Environ. Microbiol.">
        <title>The genome sequence of Desulfatibacillum alkenivorans AK-01: a blueprint for anaerobic alkane oxidation.</title>
        <authorList>
            <person name="Callaghan A.V."/>
            <person name="Morris B.E."/>
            <person name="Pereira I.A."/>
            <person name="McInerney M.J."/>
            <person name="Austin R.N."/>
            <person name="Groves J.T."/>
            <person name="Kukor J.J."/>
            <person name="Suflita J.M."/>
            <person name="Young L.Y."/>
            <person name="Zylstra G.J."/>
            <person name="Wawrik B."/>
        </authorList>
    </citation>
    <scope>NUCLEOTIDE SEQUENCE [LARGE SCALE GENOMIC DNA]</scope>
    <source>
        <strain evidence="1 2">AK-01</strain>
    </source>
</reference>
<organism evidence="1 2">
    <name type="scientific">Desulfatibacillum aliphaticivorans</name>
    <dbReference type="NCBI Taxonomy" id="218208"/>
    <lineage>
        <taxon>Bacteria</taxon>
        <taxon>Pseudomonadati</taxon>
        <taxon>Thermodesulfobacteriota</taxon>
        <taxon>Desulfobacteria</taxon>
        <taxon>Desulfobacterales</taxon>
        <taxon>Desulfatibacillaceae</taxon>
        <taxon>Desulfatibacillum</taxon>
    </lineage>
</organism>
<dbReference type="EMBL" id="CP001322">
    <property type="protein sequence ID" value="ACL02485.1"/>
    <property type="molecule type" value="Genomic_DNA"/>
</dbReference>